<feature type="compositionally biased region" description="Low complexity" evidence="1">
    <location>
        <begin position="1"/>
        <end position="11"/>
    </location>
</feature>
<protein>
    <submittedName>
        <fullName evidence="2">Uncharacterized protein</fullName>
    </submittedName>
</protein>
<comment type="caution">
    <text evidence="2">The sequence shown here is derived from an EMBL/GenBank/DDBJ whole genome shotgun (WGS) entry which is preliminary data.</text>
</comment>
<reference evidence="2" key="1">
    <citation type="submission" date="2023-03" db="EMBL/GenBank/DDBJ databases">
        <title>Massive genome expansion in bonnet fungi (Mycena s.s.) driven by repeated elements and novel gene families across ecological guilds.</title>
        <authorList>
            <consortium name="Lawrence Berkeley National Laboratory"/>
            <person name="Harder C.B."/>
            <person name="Miyauchi S."/>
            <person name="Viragh M."/>
            <person name="Kuo A."/>
            <person name="Thoen E."/>
            <person name="Andreopoulos B."/>
            <person name="Lu D."/>
            <person name="Skrede I."/>
            <person name="Drula E."/>
            <person name="Henrissat B."/>
            <person name="Morin E."/>
            <person name="Kohler A."/>
            <person name="Barry K."/>
            <person name="LaButti K."/>
            <person name="Morin E."/>
            <person name="Salamov A."/>
            <person name="Lipzen A."/>
            <person name="Mereny Z."/>
            <person name="Hegedus B."/>
            <person name="Baldrian P."/>
            <person name="Stursova M."/>
            <person name="Weitz H."/>
            <person name="Taylor A."/>
            <person name="Grigoriev I.V."/>
            <person name="Nagy L.G."/>
            <person name="Martin F."/>
            <person name="Kauserud H."/>
        </authorList>
    </citation>
    <scope>NUCLEOTIDE SEQUENCE</scope>
    <source>
        <strain evidence="2">9144</strain>
    </source>
</reference>
<dbReference type="EMBL" id="JARJCW010000015">
    <property type="protein sequence ID" value="KAJ7216457.1"/>
    <property type="molecule type" value="Genomic_DNA"/>
</dbReference>
<feature type="region of interest" description="Disordered" evidence="1">
    <location>
        <begin position="194"/>
        <end position="243"/>
    </location>
</feature>
<organism evidence="2 3">
    <name type="scientific">Mycena pura</name>
    <dbReference type="NCBI Taxonomy" id="153505"/>
    <lineage>
        <taxon>Eukaryota</taxon>
        <taxon>Fungi</taxon>
        <taxon>Dikarya</taxon>
        <taxon>Basidiomycota</taxon>
        <taxon>Agaricomycotina</taxon>
        <taxon>Agaricomycetes</taxon>
        <taxon>Agaricomycetidae</taxon>
        <taxon>Agaricales</taxon>
        <taxon>Marasmiineae</taxon>
        <taxon>Mycenaceae</taxon>
        <taxon>Mycena</taxon>
    </lineage>
</organism>
<feature type="region of interest" description="Disordered" evidence="1">
    <location>
        <begin position="84"/>
        <end position="124"/>
    </location>
</feature>
<name>A0AAD6VLH1_9AGAR</name>
<dbReference type="AlphaFoldDB" id="A0AAD6VLH1"/>
<evidence type="ECO:0000313" key="2">
    <source>
        <dbReference type="EMBL" id="KAJ7216457.1"/>
    </source>
</evidence>
<evidence type="ECO:0000256" key="1">
    <source>
        <dbReference type="SAM" id="MobiDB-lite"/>
    </source>
</evidence>
<proteinExistence type="predicted"/>
<accession>A0AAD6VLH1</accession>
<feature type="region of interest" description="Disordered" evidence="1">
    <location>
        <begin position="1"/>
        <end position="44"/>
    </location>
</feature>
<dbReference type="Proteomes" id="UP001219525">
    <property type="component" value="Unassembled WGS sequence"/>
</dbReference>
<gene>
    <name evidence="2" type="ORF">GGX14DRAFT_562020</name>
</gene>
<keyword evidence="3" id="KW-1185">Reference proteome</keyword>
<sequence>MSSSVSGLSHSRSVETPASASRSGRHSSFARELPLPDLDDDSDEEMNVNAREWAKAERKALDACFTDGRIVIASRLGMSVVSTLPRHPPTHHDLPPQPRAPVAPREQDVHPRPRRLLSFSTPPRRGLGATSDVVMMASADVVDLAAVVQRLMGGKHILREYGPSWEMYVFPLYLPSAGHVAPPTPRVDTAPTDEDTFASRNRRPSMEVPDFTPLGKRTMPPRKPRLPPPVTGGTPFSYLPSTPEPVRRRRVAARAAILALTRTYYSRKRARLACRNRKVLRDSDVEDDQSLVDERE</sequence>
<evidence type="ECO:0000313" key="3">
    <source>
        <dbReference type="Proteomes" id="UP001219525"/>
    </source>
</evidence>